<evidence type="ECO:0000256" key="6">
    <source>
        <dbReference type="SAM" id="Phobius"/>
    </source>
</evidence>
<feature type="transmembrane region" description="Helical" evidence="6">
    <location>
        <begin position="85"/>
        <end position="106"/>
    </location>
</feature>
<evidence type="ECO:0000259" key="7">
    <source>
        <dbReference type="Pfam" id="PF00892"/>
    </source>
</evidence>
<keyword evidence="9" id="KW-1185">Reference proteome</keyword>
<accession>A0A0F5LNR5</accession>
<feature type="transmembrane region" description="Helical" evidence="6">
    <location>
        <begin position="222"/>
        <end position="240"/>
    </location>
</feature>
<evidence type="ECO:0000256" key="3">
    <source>
        <dbReference type="ARBA" id="ARBA00022692"/>
    </source>
</evidence>
<gene>
    <name evidence="8" type="ORF">VW29_12500</name>
</gene>
<evidence type="ECO:0000256" key="5">
    <source>
        <dbReference type="ARBA" id="ARBA00023136"/>
    </source>
</evidence>
<dbReference type="Proteomes" id="UP000033608">
    <property type="component" value="Unassembled WGS sequence"/>
</dbReference>
<feature type="transmembrane region" description="Helical" evidence="6">
    <location>
        <begin position="163"/>
        <end position="182"/>
    </location>
</feature>
<feature type="transmembrane region" description="Helical" evidence="6">
    <location>
        <begin position="21"/>
        <end position="42"/>
    </location>
</feature>
<proteinExistence type="inferred from homology"/>
<keyword evidence="5 6" id="KW-0472">Membrane</keyword>
<dbReference type="InterPro" id="IPR000620">
    <property type="entry name" value="EamA_dom"/>
</dbReference>
<dbReference type="SUPFAM" id="SSF103481">
    <property type="entry name" value="Multidrug resistance efflux transporter EmrE"/>
    <property type="match status" value="2"/>
</dbReference>
<evidence type="ECO:0000256" key="4">
    <source>
        <dbReference type="ARBA" id="ARBA00022989"/>
    </source>
</evidence>
<organism evidence="8 9">
    <name type="scientific">Devosia limi DSM 17137</name>
    <dbReference type="NCBI Taxonomy" id="1121477"/>
    <lineage>
        <taxon>Bacteria</taxon>
        <taxon>Pseudomonadati</taxon>
        <taxon>Pseudomonadota</taxon>
        <taxon>Alphaproteobacteria</taxon>
        <taxon>Hyphomicrobiales</taxon>
        <taxon>Devosiaceae</taxon>
        <taxon>Devosia</taxon>
    </lineage>
</organism>
<comment type="subcellular location">
    <subcellularLocation>
        <location evidence="1">Membrane</location>
        <topology evidence="1">Multi-pass membrane protein</topology>
    </subcellularLocation>
</comment>
<dbReference type="OrthoDB" id="9812899at2"/>
<comment type="caution">
    <text evidence="8">The sequence shown here is derived from an EMBL/GenBank/DDBJ whole genome shotgun (WGS) entry which is preliminary data.</text>
</comment>
<dbReference type="PATRIC" id="fig|1121477.3.peg.3654"/>
<dbReference type="Pfam" id="PF00892">
    <property type="entry name" value="EamA"/>
    <property type="match status" value="2"/>
</dbReference>
<keyword evidence="4 6" id="KW-1133">Transmembrane helix</keyword>
<evidence type="ECO:0000256" key="1">
    <source>
        <dbReference type="ARBA" id="ARBA00004141"/>
    </source>
</evidence>
<dbReference type="STRING" id="1121477.SAMN02745223_04072"/>
<feature type="transmembrane region" description="Helical" evidence="6">
    <location>
        <begin position="194"/>
        <end position="216"/>
    </location>
</feature>
<evidence type="ECO:0000313" key="8">
    <source>
        <dbReference type="EMBL" id="KKB83986.1"/>
    </source>
</evidence>
<evidence type="ECO:0000256" key="2">
    <source>
        <dbReference type="ARBA" id="ARBA00009853"/>
    </source>
</evidence>
<sequence length="306" mass="32677">MKPLSQIASPTRTTFSPNVQGAALMLGAGIAFAGVNVAMPIATYQLGFPSTSAVFWQYLIAFVLCIPLVWNMGTKALRTSHPVAHLARIVLAAAGAQAFGLAFAYGVPLWQVIALVMTSPFFIILGAWLFLGESVKLPRILATLAGFAGAMIILQPWSSAFTWAALLPIVAAGLWGAVSLITKYLTNFEKPESITLYMMLLMTPANALFLFPAGLAVPGGEVLWLVLVIGALTAVAQYLLTRAYAVADATYLQPFDDLKLPLNVIASWVILAQAPDFYFWPGALLIVGASIFIMRQDSGRSVPVAA</sequence>
<protein>
    <submittedName>
        <fullName evidence="8">Membrane protein</fullName>
    </submittedName>
</protein>
<feature type="domain" description="EamA" evidence="7">
    <location>
        <begin position="21"/>
        <end position="154"/>
    </location>
</feature>
<dbReference type="PANTHER" id="PTHR22911:SF6">
    <property type="entry name" value="SOLUTE CARRIER FAMILY 35 MEMBER G1"/>
    <property type="match status" value="1"/>
</dbReference>
<dbReference type="GO" id="GO:0016020">
    <property type="term" value="C:membrane"/>
    <property type="evidence" value="ECO:0007669"/>
    <property type="project" value="UniProtKB-SubCell"/>
</dbReference>
<reference evidence="8 9" key="1">
    <citation type="submission" date="2015-03" db="EMBL/GenBank/DDBJ databases">
        <authorList>
            <person name="Hassan Y.I."/>
            <person name="Lepp D."/>
            <person name="Zhou T."/>
        </authorList>
    </citation>
    <scope>NUCLEOTIDE SEQUENCE [LARGE SCALE GENOMIC DNA]</scope>
    <source>
        <strain evidence="8 9">DSM 17137</strain>
    </source>
</reference>
<name>A0A0F5LNR5_9HYPH</name>
<dbReference type="EMBL" id="LAJF01000085">
    <property type="protein sequence ID" value="KKB83986.1"/>
    <property type="molecule type" value="Genomic_DNA"/>
</dbReference>
<comment type="similarity">
    <text evidence="2">Belongs to the drug/metabolite transporter (DMT) superfamily. 10 TMS drug/metabolite exporter (DME) (TC 2.A.7.3) family.</text>
</comment>
<feature type="transmembrane region" description="Helical" evidence="6">
    <location>
        <begin position="140"/>
        <end position="157"/>
    </location>
</feature>
<dbReference type="AlphaFoldDB" id="A0A0F5LNR5"/>
<dbReference type="RefSeq" id="WP_046135604.1">
    <property type="nucleotide sequence ID" value="NZ_FQVC01000021.1"/>
</dbReference>
<keyword evidence="3 6" id="KW-0812">Transmembrane</keyword>
<dbReference type="InterPro" id="IPR037185">
    <property type="entry name" value="EmrE-like"/>
</dbReference>
<evidence type="ECO:0000313" key="9">
    <source>
        <dbReference type="Proteomes" id="UP000033608"/>
    </source>
</evidence>
<feature type="transmembrane region" description="Helical" evidence="6">
    <location>
        <begin position="277"/>
        <end position="294"/>
    </location>
</feature>
<feature type="domain" description="EamA" evidence="7">
    <location>
        <begin position="163"/>
        <end position="294"/>
    </location>
</feature>
<feature type="transmembrane region" description="Helical" evidence="6">
    <location>
        <begin position="112"/>
        <end position="131"/>
    </location>
</feature>
<feature type="transmembrane region" description="Helical" evidence="6">
    <location>
        <begin position="54"/>
        <end position="73"/>
    </location>
</feature>
<dbReference type="PANTHER" id="PTHR22911">
    <property type="entry name" value="ACYL-MALONYL CONDENSING ENZYME-RELATED"/>
    <property type="match status" value="1"/>
</dbReference>